<feature type="transmembrane region" description="Helical" evidence="1">
    <location>
        <begin position="7"/>
        <end position="30"/>
    </location>
</feature>
<keyword evidence="3" id="KW-1185">Reference proteome</keyword>
<sequence>MSCTTRNLLIFVFDFFFLMLFFFSFLSLSLDKYHSIHISIFTFILQNLDCISTCLYFGFGKLYV</sequence>
<evidence type="ECO:0000256" key="1">
    <source>
        <dbReference type="SAM" id="Phobius"/>
    </source>
</evidence>
<evidence type="ECO:0000313" key="3">
    <source>
        <dbReference type="Proteomes" id="UP000241690"/>
    </source>
</evidence>
<dbReference type="GeneID" id="36622355"/>
<evidence type="ECO:0000313" key="2">
    <source>
        <dbReference type="EMBL" id="PTB50381.1"/>
    </source>
</evidence>
<keyword evidence="1" id="KW-0812">Transmembrane</keyword>
<keyword evidence="1" id="KW-0472">Membrane</keyword>
<name>A0A2T3ZZY9_TRIHA</name>
<protein>
    <submittedName>
        <fullName evidence="2">Uncharacterized protein</fullName>
    </submittedName>
</protein>
<organism evidence="2 3">
    <name type="scientific">Trichoderma harzianum CBS 226.95</name>
    <dbReference type="NCBI Taxonomy" id="983964"/>
    <lineage>
        <taxon>Eukaryota</taxon>
        <taxon>Fungi</taxon>
        <taxon>Dikarya</taxon>
        <taxon>Ascomycota</taxon>
        <taxon>Pezizomycotina</taxon>
        <taxon>Sordariomycetes</taxon>
        <taxon>Hypocreomycetidae</taxon>
        <taxon>Hypocreales</taxon>
        <taxon>Hypocreaceae</taxon>
        <taxon>Trichoderma</taxon>
    </lineage>
</organism>
<feature type="transmembrane region" description="Helical" evidence="1">
    <location>
        <begin position="36"/>
        <end position="59"/>
    </location>
</feature>
<dbReference type="Proteomes" id="UP000241690">
    <property type="component" value="Unassembled WGS sequence"/>
</dbReference>
<gene>
    <name evidence="2" type="ORF">M431DRAFT_251859</name>
</gene>
<proteinExistence type="predicted"/>
<reference evidence="2 3" key="1">
    <citation type="submission" date="2016-07" db="EMBL/GenBank/DDBJ databases">
        <title>Multiple horizontal gene transfer events from other fungi enriched the ability of initially mycotrophic Trichoderma (Ascomycota) to feed on dead plant biomass.</title>
        <authorList>
            <consortium name="DOE Joint Genome Institute"/>
            <person name="Aerts A."/>
            <person name="Atanasova L."/>
            <person name="Chenthamara K."/>
            <person name="Zhang J."/>
            <person name="Grujic M."/>
            <person name="Henrissat B."/>
            <person name="Kuo A."/>
            <person name="Salamov A."/>
            <person name="Lipzen A."/>
            <person name="Labutti K."/>
            <person name="Barry K."/>
            <person name="Miao Y."/>
            <person name="Rahimi M.J."/>
            <person name="Shen Q."/>
            <person name="Grigoriev I.V."/>
            <person name="Kubicek C.P."/>
            <person name="Druzhinina I.S."/>
        </authorList>
    </citation>
    <scope>NUCLEOTIDE SEQUENCE [LARGE SCALE GENOMIC DNA]</scope>
    <source>
        <strain evidence="2 3">CBS 226.95</strain>
    </source>
</reference>
<accession>A0A2T3ZZY9</accession>
<dbReference type="EMBL" id="KZ679688">
    <property type="protein sequence ID" value="PTB50381.1"/>
    <property type="molecule type" value="Genomic_DNA"/>
</dbReference>
<dbReference type="RefSeq" id="XP_024770058.1">
    <property type="nucleotide sequence ID" value="XM_024913792.1"/>
</dbReference>
<keyword evidence="1" id="KW-1133">Transmembrane helix</keyword>
<dbReference type="AlphaFoldDB" id="A0A2T3ZZY9"/>